<accession>A0ABP6Q2R0</accession>
<dbReference type="Proteomes" id="UP001501237">
    <property type="component" value="Unassembled WGS sequence"/>
</dbReference>
<feature type="domain" description="AB hydrolase-1" evidence="1">
    <location>
        <begin position="6"/>
        <end position="228"/>
    </location>
</feature>
<evidence type="ECO:0000313" key="2">
    <source>
        <dbReference type="EMBL" id="GAA3201135.1"/>
    </source>
</evidence>
<evidence type="ECO:0000259" key="1">
    <source>
        <dbReference type="Pfam" id="PF00561"/>
    </source>
</evidence>
<comment type="caution">
    <text evidence="2">The sequence shown here is derived from an EMBL/GenBank/DDBJ whole genome shotgun (WGS) entry which is preliminary data.</text>
</comment>
<keyword evidence="2" id="KW-0378">Hydrolase</keyword>
<dbReference type="PRINTS" id="PR00111">
    <property type="entry name" value="ABHYDROLASE"/>
</dbReference>
<dbReference type="InterPro" id="IPR029058">
    <property type="entry name" value="AB_hydrolase_fold"/>
</dbReference>
<dbReference type="Pfam" id="PF00561">
    <property type="entry name" value="Abhydrolase_1"/>
    <property type="match status" value="1"/>
</dbReference>
<dbReference type="SUPFAM" id="SSF53474">
    <property type="entry name" value="alpha/beta-Hydrolases"/>
    <property type="match status" value="1"/>
</dbReference>
<keyword evidence="3" id="KW-1185">Reference proteome</keyword>
<dbReference type="Gene3D" id="3.40.50.1820">
    <property type="entry name" value="alpha/beta hydrolase"/>
    <property type="match status" value="1"/>
</dbReference>
<dbReference type="InterPro" id="IPR050471">
    <property type="entry name" value="AB_hydrolase"/>
</dbReference>
<dbReference type="PANTHER" id="PTHR43433">
    <property type="entry name" value="HYDROLASE, ALPHA/BETA FOLD FAMILY PROTEIN"/>
    <property type="match status" value="1"/>
</dbReference>
<proteinExistence type="predicted"/>
<dbReference type="GO" id="GO:0016787">
    <property type="term" value="F:hydrolase activity"/>
    <property type="evidence" value="ECO:0007669"/>
    <property type="project" value="UniProtKB-KW"/>
</dbReference>
<protein>
    <submittedName>
        <fullName evidence="2">Alpha/beta hydrolase</fullName>
    </submittedName>
</protein>
<organism evidence="2 3">
    <name type="scientific">Actinocorallia longicatena</name>
    <dbReference type="NCBI Taxonomy" id="111803"/>
    <lineage>
        <taxon>Bacteria</taxon>
        <taxon>Bacillati</taxon>
        <taxon>Actinomycetota</taxon>
        <taxon>Actinomycetes</taxon>
        <taxon>Streptosporangiales</taxon>
        <taxon>Thermomonosporaceae</taxon>
        <taxon>Actinocorallia</taxon>
    </lineage>
</organism>
<name>A0ABP6Q2R0_9ACTN</name>
<evidence type="ECO:0000313" key="3">
    <source>
        <dbReference type="Proteomes" id="UP001501237"/>
    </source>
</evidence>
<sequence>MLYKMGVRLIAFDRPGYGGSDRQPGRRVVDVAADVADLADALHLDRFAVLGRSGGGPHALACAALLPDRVTRVAVLVGLAETADDSIGEWSEQMTGFNRRAYHAARRGARAVMARLEAERFQRDPNLLVRELYAELTESDRRVIDDAGIRSLLISSWTEGIRQSTDGWIDDLLAFVAPWGFDQADIRVPTLVWHGADDHLSPVGHARNLGARIPGSHVVIQPGRGHFGALNIMPDIISGLAHGHRGWNSISPSIRRWALASATSG</sequence>
<dbReference type="InterPro" id="IPR000073">
    <property type="entry name" value="AB_hydrolase_1"/>
</dbReference>
<dbReference type="EMBL" id="BAAAUV010000003">
    <property type="protein sequence ID" value="GAA3201135.1"/>
    <property type="molecule type" value="Genomic_DNA"/>
</dbReference>
<reference evidence="3" key="1">
    <citation type="journal article" date="2019" name="Int. J. Syst. Evol. Microbiol.">
        <title>The Global Catalogue of Microorganisms (GCM) 10K type strain sequencing project: providing services to taxonomists for standard genome sequencing and annotation.</title>
        <authorList>
            <consortium name="The Broad Institute Genomics Platform"/>
            <consortium name="The Broad Institute Genome Sequencing Center for Infectious Disease"/>
            <person name="Wu L."/>
            <person name="Ma J."/>
        </authorList>
    </citation>
    <scope>NUCLEOTIDE SEQUENCE [LARGE SCALE GENOMIC DNA]</scope>
    <source>
        <strain evidence="3">JCM 9377</strain>
    </source>
</reference>
<gene>
    <name evidence="2" type="ORF">GCM10010468_14170</name>
</gene>
<dbReference type="PANTHER" id="PTHR43433:SF10">
    <property type="entry name" value="AB HYDROLASE-1 DOMAIN-CONTAINING PROTEIN"/>
    <property type="match status" value="1"/>
</dbReference>